<feature type="non-terminal residue" evidence="1">
    <location>
        <position position="1"/>
    </location>
</feature>
<accession>A0A8T1DEF2</accession>
<dbReference type="AlphaFoldDB" id="A0A8T1DEF2"/>
<protein>
    <submittedName>
        <fullName evidence="1">Uncharacterized protein</fullName>
    </submittedName>
</protein>
<name>A0A8T1DEF2_9STRA</name>
<sequence length="16" mass="1781">SLYSASWASIRPIRAC</sequence>
<evidence type="ECO:0000313" key="2">
    <source>
        <dbReference type="Proteomes" id="UP000697107"/>
    </source>
</evidence>
<comment type="caution">
    <text evidence="1">The sequence shown here is derived from an EMBL/GenBank/DDBJ whole genome shotgun (WGS) entry which is preliminary data.</text>
</comment>
<organism evidence="1 2">
    <name type="scientific">Phytophthora cactorum</name>
    <dbReference type="NCBI Taxonomy" id="29920"/>
    <lineage>
        <taxon>Eukaryota</taxon>
        <taxon>Sar</taxon>
        <taxon>Stramenopiles</taxon>
        <taxon>Oomycota</taxon>
        <taxon>Peronosporomycetes</taxon>
        <taxon>Peronosporales</taxon>
        <taxon>Peronosporaceae</taxon>
        <taxon>Phytophthora</taxon>
    </lineage>
</organism>
<reference evidence="1" key="1">
    <citation type="submission" date="2018-10" db="EMBL/GenBank/DDBJ databases">
        <title>Effector identification in a new, highly contiguous assembly of the strawberry crown rot pathogen Phytophthora cactorum.</title>
        <authorList>
            <person name="Armitage A.D."/>
            <person name="Nellist C.F."/>
            <person name="Bates H."/>
            <person name="Vickerstaff R.J."/>
            <person name="Harrison R.J."/>
        </authorList>
    </citation>
    <scope>NUCLEOTIDE SEQUENCE</scope>
    <source>
        <strain evidence="1">P415</strain>
    </source>
</reference>
<proteinExistence type="predicted"/>
<dbReference type="Proteomes" id="UP000697107">
    <property type="component" value="Unassembled WGS sequence"/>
</dbReference>
<evidence type="ECO:0000313" key="1">
    <source>
        <dbReference type="EMBL" id="KAG2939348.1"/>
    </source>
</evidence>
<dbReference type="EMBL" id="RCML01005508">
    <property type="protein sequence ID" value="KAG2939348.1"/>
    <property type="molecule type" value="Genomic_DNA"/>
</dbReference>
<gene>
    <name evidence="1" type="ORF">PC118_g25978</name>
</gene>